<evidence type="ECO:0000256" key="9">
    <source>
        <dbReference type="SAM" id="Phobius"/>
    </source>
</evidence>
<name>A0A4Y4EX57_9GAMM</name>
<evidence type="ECO:0000256" key="6">
    <source>
        <dbReference type="ARBA" id="ARBA00022989"/>
    </source>
</evidence>
<evidence type="ECO:0000259" key="10">
    <source>
        <dbReference type="Pfam" id="PF05957"/>
    </source>
</evidence>
<evidence type="ECO:0000313" key="13">
    <source>
        <dbReference type="Proteomes" id="UP000319812"/>
    </source>
</evidence>
<keyword evidence="7 9" id="KW-0472">Membrane</keyword>
<evidence type="ECO:0000256" key="7">
    <source>
        <dbReference type="ARBA" id="ARBA00023136"/>
    </source>
</evidence>
<feature type="domain" description="DUF883" evidence="10">
    <location>
        <begin position="24"/>
        <end position="70"/>
    </location>
</feature>
<evidence type="ECO:0000256" key="1">
    <source>
        <dbReference type="ARBA" id="ARBA00004377"/>
    </source>
</evidence>
<comment type="subcellular location">
    <subcellularLocation>
        <location evidence="1">Cell inner membrane</location>
        <topology evidence="1">Single-pass membrane protein</topology>
    </subcellularLocation>
</comment>
<feature type="transmembrane region" description="Helical" evidence="9">
    <location>
        <begin position="101"/>
        <end position="119"/>
    </location>
</feature>
<protein>
    <submittedName>
        <fullName evidence="12">Membrane protein</fullName>
    </submittedName>
</protein>
<feature type="compositionally biased region" description="Basic and acidic residues" evidence="8">
    <location>
        <begin position="26"/>
        <end position="38"/>
    </location>
</feature>
<keyword evidence="3" id="KW-1003">Cell membrane</keyword>
<dbReference type="PANTHER" id="PTHR35893:SF3">
    <property type="entry name" value="INNER MEMBRANE PROTEIN"/>
    <property type="match status" value="1"/>
</dbReference>
<comment type="caution">
    <text evidence="12">The sequence shown here is derived from an EMBL/GenBank/DDBJ whole genome shotgun (WGS) entry which is preliminary data.</text>
</comment>
<dbReference type="Proteomes" id="UP000319812">
    <property type="component" value="Unassembled WGS sequence"/>
</dbReference>
<sequence>MMEETSSGSGTPESSRTQRQEASQQLKDDLHHLSRTVEELVNATADDSRQNVKEMRARAEKRLQDTRSRLESRGEHAYHEARDHVTRRADSADRYVHDNPWTSIGIGAAAGVVIGLLIGRR</sequence>
<organism evidence="12 13">
    <name type="scientific">Halomonas halmophila</name>
    <dbReference type="NCBI Taxonomy" id="252"/>
    <lineage>
        <taxon>Bacteria</taxon>
        <taxon>Pseudomonadati</taxon>
        <taxon>Pseudomonadota</taxon>
        <taxon>Gammaproteobacteria</taxon>
        <taxon>Oceanospirillales</taxon>
        <taxon>Halomonadaceae</taxon>
        <taxon>Halomonas</taxon>
    </lineage>
</organism>
<dbReference type="Pfam" id="PF05957">
    <property type="entry name" value="DUF883"/>
    <property type="match status" value="1"/>
</dbReference>
<dbReference type="GO" id="GO:0043022">
    <property type="term" value="F:ribosome binding"/>
    <property type="evidence" value="ECO:0007669"/>
    <property type="project" value="InterPro"/>
</dbReference>
<evidence type="ECO:0000256" key="4">
    <source>
        <dbReference type="ARBA" id="ARBA00022519"/>
    </source>
</evidence>
<dbReference type="GO" id="GO:0005886">
    <property type="term" value="C:plasma membrane"/>
    <property type="evidence" value="ECO:0007669"/>
    <property type="project" value="UniProtKB-SubCell"/>
</dbReference>
<dbReference type="InterPro" id="IPR043605">
    <property type="entry name" value="DUF883_C"/>
</dbReference>
<dbReference type="PANTHER" id="PTHR35893">
    <property type="entry name" value="INNER MEMBRANE PROTEIN-RELATED"/>
    <property type="match status" value="1"/>
</dbReference>
<proteinExistence type="inferred from homology"/>
<keyword evidence="13" id="KW-1185">Reference proteome</keyword>
<gene>
    <name evidence="12" type="primary">yqjD</name>
    <name evidence="12" type="ORF">HHA01_07440</name>
</gene>
<evidence type="ECO:0000259" key="11">
    <source>
        <dbReference type="Pfam" id="PF19029"/>
    </source>
</evidence>
<reference evidence="12 13" key="1">
    <citation type="submission" date="2019-06" db="EMBL/GenBank/DDBJ databases">
        <title>Whole genome shotgun sequence of Halomonas halmophila NBRC 15537.</title>
        <authorList>
            <person name="Hosoyama A."/>
            <person name="Uohara A."/>
            <person name="Ohji S."/>
            <person name="Ichikawa N."/>
        </authorList>
    </citation>
    <scope>NUCLEOTIDE SEQUENCE [LARGE SCALE GENOMIC DNA]</scope>
    <source>
        <strain evidence="12 13">NBRC 15537</strain>
    </source>
</reference>
<dbReference type="InterPro" id="IPR043604">
    <property type="entry name" value="DUF883_N"/>
</dbReference>
<keyword evidence="6 9" id="KW-1133">Transmembrane helix</keyword>
<feature type="region of interest" description="Disordered" evidence="8">
    <location>
        <begin position="1"/>
        <end position="90"/>
    </location>
</feature>
<evidence type="ECO:0000256" key="5">
    <source>
        <dbReference type="ARBA" id="ARBA00022692"/>
    </source>
</evidence>
<dbReference type="EMBL" id="BJOC01000012">
    <property type="protein sequence ID" value="GED21767.1"/>
    <property type="molecule type" value="Genomic_DNA"/>
</dbReference>
<comment type="similarity">
    <text evidence="2">Belongs to the ElaB/YgaM/YqjD family.</text>
</comment>
<dbReference type="AlphaFoldDB" id="A0A4Y4EX57"/>
<keyword evidence="5 9" id="KW-0812">Transmembrane</keyword>
<feature type="domain" description="DUF883" evidence="11">
    <location>
        <begin position="92"/>
        <end position="121"/>
    </location>
</feature>
<dbReference type="Gene3D" id="1.20.120.20">
    <property type="entry name" value="Apolipoprotein"/>
    <property type="match status" value="1"/>
</dbReference>
<evidence type="ECO:0000313" key="12">
    <source>
        <dbReference type="EMBL" id="GED21767.1"/>
    </source>
</evidence>
<evidence type="ECO:0000256" key="8">
    <source>
        <dbReference type="SAM" id="MobiDB-lite"/>
    </source>
</evidence>
<dbReference type="InterPro" id="IPR010279">
    <property type="entry name" value="YqjD/ElaB"/>
</dbReference>
<dbReference type="Pfam" id="PF19029">
    <property type="entry name" value="DUF883_C"/>
    <property type="match status" value="1"/>
</dbReference>
<feature type="compositionally biased region" description="Low complexity" evidence="8">
    <location>
        <begin position="1"/>
        <end position="15"/>
    </location>
</feature>
<feature type="compositionally biased region" description="Basic and acidic residues" evidence="8">
    <location>
        <begin position="46"/>
        <end position="90"/>
    </location>
</feature>
<accession>A0A4Y4EX57</accession>
<evidence type="ECO:0000256" key="3">
    <source>
        <dbReference type="ARBA" id="ARBA00022475"/>
    </source>
</evidence>
<keyword evidence="4" id="KW-0997">Cell inner membrane</keyword>
<evidence type="ECO:0000256" key="2">
    <source>
        <dbReference type="ARBA" id="ARBA00010423"/>
    </source>
</evidence>